<dbReference type="InterPro" id="IPR000160">
    <property type="entry name" value="GGDEF_dom"/>
</dbReference>
<dbReference type="SUPFAM" id="SSF55073">
    <property type="entry name" value="Nucleotide cyclase"/>
    <property type="match status" value="1"/>
</dbReference>
<sequence>MMHPARKLDFEATAKAAIEEATRLRLVADNVPVLIALYEAITDRCLYANRLYAQTFGFTPESIVGRHLAEIIGAEATAAIQPATAKVLERREAVNYERQLPGTDGQTQWIDVNLLPHLDAHGHVVGAFVLINDITKHRRAEALLRESEQRLDKFMHASVEGIVFHRAGSISDVNPPLCRLLGYSREELLGRYVMDFVATDEFDRVENVMRQGQELTYESVIIHRSGEHIPVELIARTLEFGGEKLRMNIVRDIRDRLAAQARIHHLAHHDALTGLMNRAAFMDRLQHAMARTRRSDDKLALLFVDLNNFKRVNDSLGHLEGDRVLVTVAERVRDCLRAGDQVARFGGDEFVILLEGIHERADVLTVLQGLLKVVEVPVQAKGRSISVTPSIGIALFPDHGDSAEALIQHADTAMYGAKTLGEKQYQFFEPVMAQAALNDLVLETQLREGLERGEFELYFQPQVDPVQGRLMSAEALLRWRHPTRGLLTPEHFIAVAERHPLMVPLSQWVLRQAALQAQAWHHSGVAAVPIAVNLSRMQFRLDGFADAVREVLAQINVPGPWLQLELTERMLMDDVPAACETLRALRALGLTIAVDDFGTGHTALAHLTQLPLDKLKIDQSFVAGLPHENGAVAITRAIVQMAQGLGLRVGAEGVRRREQWNLLQDWGCHELQGEMVAPPLSVADFEAWARQRQNP</sequence>
<dbReference type="Gene3D" id="3.20.20.450">
    <property type="entry name" value="EAL domain"/>
    <property type="match status" value="1"/>
</dbReference>
<accession>A0A840RWM4</accession>
<dbReference type="OrthoDB" id="9813903at2"/>
<feature type="domain" description="GGDEF" evidence="4">
    <location>
        <begin position="297"/>
        <end position="430"/>
    </location>
</feature>
<dbReference type="NCBIfam" id="TIGR00229">
    <property type="entry name" value="sensory_box"/>
    <property type="match status" value="2"/>
</dbReference>
<protein>
    <submittedName>
        <fullName evidence="5">Diguanylate cyclase (GGDEF)-like protein/PAS domain S-box-containing protein</fullName>
    </submittedName>
</protein>
<dbReference type="PANTHER" id="PTHR44757:SF2">
    <property type="entry name" value="BIOFILM ARCHITECTURE MAINTENANCE PROTEIN MBAA"/>
    <property type="match status" value="1"/>
</dbReference>
<dbReference type="CDD" id="cd01949">
    <property type="entry name" value="GGDEF"/>
    <property type="match status" value="1"/>
</dbReference>
<dbReference type="InterPro" id="IPR000700">
    <property type="entry name" value="PAS-assoc_C"/>
</dbReference>
<dbReference type="Gene3D" id="3.30.450.20">
    <property type="entry name" value="PAS domain"/>
    <property type="match status" value="2"/>
</dbReference>
<dbReference type="InterPro" id="IPR001633">
    <property type="entry name" value="EAL_dom"/>
</dbReference>
<dbReference type="Pfam" id="PF00563">
    <property type="entry name" value="EAL"/>
    <property type="match status" value="1"/>
</dbReference>
<evidence type="ECO:0000313" key="5">
    <source>
        <dbReference type="EMBL" id="MBB5203097.1"/>
    </source>
</evidence>
<dbReference type="GO" id="GO:0003824">
    <property type="term" value="F:catalytic activity"/>
    <property type="evidence" value="ECO:0007669"/>
    <property type="project" value="UniProtKB-ARBA"/>
</dbReference>
<name>A0A840RWM4_9BURK</name>
<feature type="domain" description="PAS" evidence="1">
    <location>
        <begin position="20"/>
        <end position="91"/>
    </location>
</feature>
<dbReference type="PROSITE" id="PS50883">
    <property type="entry name" value="EAL"/>
    <property type="match status" value="1"/>
</dbReference>
<dbReference type="RefSeq" id="WP_138857823.1">
    <property type="nucleotide sequence ID" value="NZ_CP040709.1"/>
</dbReference>
<dbReference type="Pfam" id="PF00990">
    <property type="entry name" value="GGDEF"/>
    <property type="match status" value="1"/>
</dbReference>
<dbReference type="CDD" id="cd00130">
    <property type="entry name" value="PAS"/>
    <property type="match status" value="2"/>
</dbReference>
<evidence type="ECO:0000259" key="2">
    <source>
        <dbReference type="PROSITE" id="PS50113"/>
    </source>
</evidence>
<keyword evidence="6" id="KW-1185">Reference proteome</keyword>
<dbReference type="Pfam" id="PF13426">
    <property type="entry name" value="PAS_9"/>
    <property type="match status" value="1"/>
</dbReference>
<gene>
    <name evidence="5" type="ORF">HNQ51_000390</name>
</gene>
<dbReference type="AlphaFoldDB" id="A0A840RWM4"/>
<dbReference type="CDD" id="cd01948">
    <property type="entry name" value="EAL"/>
    <property type="match status" value="1"/>
</dbReference>
<dbReference type="SMART" id="SM00091">
    <property type="entry name" value="PAS"/>
    <property type="match status" value="2"/>
</dbReference>
<dbReference type="PROSITE" id="PS50887">
    <property type="entry name" value="GGDEF"/>
    <property type="match status" value="1"/>
</dbReference>
<dbReference type="Pfam" id="PF08448">
    <property type="entry name" value="PAS_4"/>
    <property type="match status" value="1"/>
</dbReference>
<comment type="caution">
    <text evidence="5">The sequence shown here is derived from an EMBL/GenBank/DDBJ whole genome shotgun (WGS) entry which is preliminary data.</text>
</comment>
<dbReference type="PROSITE" id="PS50113">
    <property type="entry name" value="PAC"/>
    <property type="match status" value="1"/>
</dbReference>
<dbReference type="SUPFAM" id="SSF141868">
    <property type="entry name" value="EAL domain-like"/>
    <property type="match status" value="1"/>
</dbReference>
<dbReference type="PANTHER" id="PTHR44757">
    <property type="entry name" value="DIGUANYLATE CYCLASE DGCP"/>
    <property type="match status" value="1"/>
</dbReference>
<dbReference type="InterPro" id="IPR052155">
    <property type="entry name" value="Biofilm_reg_signaling"/>
</dbReference>
<feature type="domain" description="EAL" evidence="3">
    <location>
        <begin position="439"/>
        <end position="693"/>
    </location>
</feature>
<dbReference type="EMBL" id="JACHHO010000001">
    <property type="protein sequence ID" value="MBB5203097.1"/>
    <property type="molecule type" value="Genomic_DNA"/>
</dbReference>
<organism evidence="5 6">
    <name type="scientific">Inhella inkyongensis</name>
    <dbReference type="NCBI Taxonomy" id="392593"/>
    <lineage>
        <taxon>Bacteria</taxon>
        <taxon>Pseudomonadati</taxon>
        <taxon>Pseudomonadota</taxon>
        <taxon>Betaproteobacteria</taxon>
        <taxon>Burkholderiales</taxon>
        <taxon>Sphaerotilaceae</taxon>
        <taxon>Inhella</taxon>
    </lineage>
</organism>
<dbReference type="InterPro" id="IPR043128">
    <property type="entry name" value="Rev_trsase/Diguanyl_cyclase"/>
</dbReference>
<dbReference type="Gene3D" id="3.30.70.270">
    <property type="match status" value="1"/>
</dbReference>
<evidence type="ECO:0000259" key="4">
    <source>
        <dbReference type="PROSITE" id="PS50887"/>
    </source>
</evidence>
<evidence type="ECO:0000313" key="6">
    <source>
        <dbReference type="Proteomes" id="UP000554837"/>
    </source>
</evidence>
<dbReference type="InterPro" id="IPR035919">
    <property type="entry name" value="EAL_sf"/>
</dbReference>
<feature type="domain" description="PAS" evidence="1">
    <location>
        <begin position="147"/>
        <end position="216"/>
    </location>
</feature>
<dbReference type="NCBIfam" id="TIGR00254">
    <property type="entry name" value="GGDEF"/>
    <property type="match status" value="1"/>
</dbReference>
<dbReference type="SUPFAM" id="SSF55785">
    <property type="entry name" value="PYP-like sensor domain (PAS domain)"/>
    <property type="match status" value="2"/>
</dbReference>
<dbReference type="FunFam" id="3.30.70.270:FF:000001">
    <property type="entry name" value="Diguanylate cyclase domain protein"/>
    <property type="match status" value="1"/>
</dbReference>
<evidence type="ECO:0000259" key="3">
    <source>
        <dbReference type="PROSITE" id="PS50883"/>
    </source>
</evidence>
<dbReference type="InterPro" id="IPR000014">
    <property type="entry name" value="PAS"/>
</dbReference>
<dbReference type="SMART" id="SM00267">
    <property type="entry name" value="GGDEF"/>
    <property type="match status" value="1"/>
</dbReference>
<dbReference type="SMART" id="SM00052">
    <property type="entry name" value="EAL"/>
    <property type="match status" value="1"/>
</dbReference>
<reference evidence="5 6" key="1">
    <citation type="submission" date="2020-08" db="EMBL/GenBank/DDBJ databases">
        <title>Genomic Encyclopedia of Type Strains, Phase IV (KMG-IV): sequencing the most valuable type-strain genomes for metagenomic binning, comparative biology and taxonomic classification.</title>
        <authorList>
            <person name="Goeker M."/>
        </authorList>
    </citation>
    <scope>NUCLEOTIDE SEQUENCE [LARGE SCALE GENOMIC DNA]</scope>
    <source>
        <strain evidence="5 6">DSM 23958</strain>
    </source>
</reference>
<proteinExistence type="predicted"/>
<dbReference type="InterPro" id="IPR035965">
    <property type="entry name" value="PAS-like_dom_sf"/>
</dbReference>
<dbReference type="InterPro" id="IPR013656">
    <property type="entry name" value="PAS_4"/>
</dbReference>
<dbReference type="PROSITE" id="PS50112">
    <property type="entry name" value="PAS"/>
    <property type="match status" value="2"/>
</dbReference>
<feature type="domain" description="PAC" evidence="2">
    <location>
        <begin position="94"/>
        <end position="146"/>
    </location>
</feature>
<dbReference type="Proteomes" id="UP000554837">
    <property type="component" value="Unassembled WGS sequence"/>
</dbReference>
<dbReference type="InterPro" id="IPR029787">
    <property type="entry name" value="Nucleotide_cyclase"/>
</dbReference>
<evidence type="ECO:0000259" key="1">
    <source>
        <dbReference type="PROSITE" id="PS50112"/>
    </source>
</evidence>